<feature type="compositionally biased region" description="Acidic residues" evidence="1">
    <location>
        <begin position="18"/>
        <end position="31"/>
    </location>
</feature>
<evidence type="ECO:0000313" key="3">
    <source>
        <dbReference type="EMBL" id="KAJ3497512.1"/>
    </source>
</evidence>
<dbReference type="OrthoDB" id="3251235at2759"/>
<evidence type="ECO:0000256" key="1">
    <source>
        <dbReference type="SAM" id="MobiDB-lite"/>
    </source>
</evidence>
<accession>A0A9W8JP20</accession>
<reference evidence="3" key="1">
    <citation type="submission" date="2022-07" db="EMBL/GenBank/DDBJ databases">
        <title>Genome Sequence of Agrocybe chaxingu.</title>
        <authorList>
            <person name="Buettner E."/>
        </authorList>
    </citation>
    <scope>NUCLEOTIDE SEQUENCE</scope>
    <source>
        <strain evidence="3">MP-N11</strain>
    </source>
</reference>
<protein>
    <recommendedName>
        <fullName evidence="2">DUF6589 domain-containing protein</fullName>
    </recommendedName>
</protein>
<evidence type="ECO:0000313" key="4">
    <source>
        <dbReference type="Proteomes" id="UP001148786"/>
    </source>
</evidence>
<evidence type="ECO:0000259" key="2">
    <source>
        <dbReference type="Pfam" id="PF20231"/>
    </source>
</evidence>
<sequence length="847" mass="96516">MDTAHDFDNIFDTRDIDGNEPDEPELSDGETNEIFLQDTPEDLDDNISDDELDEDTDAQAPTSSQLSSKVRHILDEMDRTNLKLADFLNGLSWGDQACTQDAKIRTEQTILLHSQQLHSILQRWAVPPRMSRSKKRRAEGASPIVNAFSIDYVRNTMHKELSDAAKPLSSPASMDVRVETLTETSFEGMANTLQDTAPLLFNLLYSLTGQTAGGPKKTEMIVVMIIAMISYTRSHHRNRLQKLLSLYFKFKGLSAKGFDSLHAMALTMSHKWTSNAVERISEQCMEEVRALMKLYPWTISYDNVNIPFRVFSQRLDNQGEHGNGTAGTIYMKPKARPLSIAANADLKNMRAAGMKTPLSSLDIMDLAQTSYPRVEKFMVYRVLQCLLDSPDFNRKTYFGRNNPLLQPPPPLKPLPTGPDHAALQFLLGTVNIAEASYEDNARLINEWFNQLGIMDPEQRKQFSTSNLAFWIGDQLTVERLRGIFKFRAEDENSFERLDFSVFIFGWFHLQMAFANSLHKQYLGTSKSRGLKQAFQLLEKKGLTKPQTKGPFFHDLDEALHEVAEAHFREDWRVLGRVNSLADLRSSSPEELLKLAEMIVRRRASSDAINSMDSKSPSHQDDQLRNLTLWNRDVLQYIVLDDAIQNGDVGLMEDMLPHLFFRFVGGGNNKYAGEIMETLQGLHREWPAEVKEFVREHCWLVNTTGKPGMFCGVDKAQEHNIKEIKVTYRSEGPNIKWEYLKKLHPAIRTIRIVAVHVEKAFGTLSRGAKHTKPSREKDIVKLQRSYQASGYHNYKAGRKVKRKMLIPDYATVGATKVITGKVIQCWKDLRSFERATTEVWDDLLDDTT</sequence>
<organism evidence="3 4">
    <name type="scientific">Agrocybe chaxingu</name>
    <dbReference type="NCBI Taxonomy" id="84603"/>
    <lineage>
        <taxon>Eukaryota</taxon>
        <taxon>Fungi</taxon>
        <taxon>Dikarya</taxon>
        <taxon>Basidiomycota</taxon>
        <taxon>Agaricomycotina</taxon>
        <taxon>Agaricomycetes</taxon>
        <taxon>Agaricomycetidae</taxon>
        <taxon>Agaricales</taxon>
        <taxon>Agaricineae</taxon>
        <taxon>Strophariaceae</taxon>
        <taxon>Agrocybe</taxon>
    </lineage>
</organism>
<keyword evidence="4" id="KW-1185">Reference proteome</keyword>
<dbReference type="Pfam" id="PF20231">
    <property type="entry name" value="DUF6589"/>
    <property type="match status" value="1"/>
</dbReference>
<feature type="domain" description="DUF6589" evidence="2">
    <location>
        <begin position="355"/>
        <end position="769"/>
    </location>
</feature>
<feature type="compositionally biased region" description="Polar residues" evidence="1">
    <location>
        <begin position="59"/>
        <end position="68"/>
    </location>
</feature>
<gene>
    <name evidence="3" type="ORF">NLJ89_g10340</name>
</gene>
<name>A0A9W8JP20_9AGAR</name>
<feature type="region of interest" description="Disordered" evidence="1">
    <location>
        <begin position="1"/>
        <end position="68"/>
    </location>
</feature>
<proteinExistence type="predicted"/>
<dbReference type="InterPro" id="IPR046496">
    <property type="entry name" value="DUF6589"/>
</dbReference>
<dbReference type="EMBL" id="JANKHO010001858">
    <property type="protein sequence ID" value="KAJ3497512.1"/>
    <property type="molecule type" value="Genomic_DNA"/>
</dbReference>
<dbReference type="Proteomes" id="UP001148786">
    <property type="component" value="Unassembled WGS sequence"/>
</dbReference>
<dbReference type="AlphaFoldDB" id="A0A9W8JP20"/>
<feature type="compositionally biased region" description="Acidic residues" evidence="1">
    <location>
        <begin position="39"/>
        <end position="57"/>
    </location>
</feature>
<feature type="compositionally biased region" description="Basic and acidic residues" evidence="1">
    <location>
        <begin position="1"/>
        <end position="17"/>
    </location>
</feature>
<comment type="caution">
    <text evidence="3">The sequence shown here is derived from an EMBL/GenBank/DDBJ whole genome shotgun (WGS) entry which is preliminary data.</text>
</comment>